<evidence type="ECO:0000313" key="11">
    <source>
        <dbReference type="EMBL" id="EPR78796.1"/>
    </source>
</evidence>
<dbReference type="STRING" id="1358809.S7W7L0"/>
<name>S7W7L0_SPRLO</name>
<keyword evidence="6 8" id="KW-0505">Motor protein</keyword>
<dbReference type="Pfam" id="PF00225">
    <property type="entry name" value="Kinesin"/>
    <property type="match status" value="1"/>
</dbReference>
<proteinExistence type="inferred from homology"/>
<accession>S7W7L0</accession>
<evidence type="ECO:0000256" key="2">
    <source>
        <dbReference type="ARBA" id="ARBA00022490"/>
    </source>
</evidence>
<keyword evidence="2" id="KW-0963">Cytoplasm</keyword>
<dbReference type="Proteomes" id="UP000014978">
    <property type="component" value="Unassembled WGS sequence"/>
</dbReference>
<comment type="subcellular location">
    <subcellularLocation>
        <location evidence="1">Cytoplasm</location>
        <location evidence="1">Cytoskeleton</location>
    </subcellularLocation>
</comment>
<dbReference type="PANTHER" id="PTHR47971:SF8">
    <property type="entry name" value="KINESIN-LIKE PROTEIN"/>
    <property type="match status" value="1"/>
</dbReference>
<evidence type="ECO:0000256" key="9">
    <source>
        <dbReference type="RuleBase" id="RU000394"/>
    </source>
</evidence>
<evidence type="ECO:0000256" key="4">
    <source>
        <dbReference type="ARBA" id="ARBA00022741"/>
    </source>
</evidence>
<dbReference type="GO" id="GO:0007018">
    <property type="term" value="P:microtubule-based movement"/>
    <property type="evidence" value="ECO:0007669"/>
    <property type="project" value="InterPro"/>
</dbReference>
<dbReference type="SUPFAM" id="SSF52540">
    <property type="entry name" value="P-loop containing nucleoside triphosphate hydrolases"/>
    <property type="match status" value="1"/>
</dbReference>
<keyword evidence="4 8" id="KW-0547">Nucleotide-binding</keyword>
<evidence type="ECO:0000313" key="12">
    <source>
        <dbReference type="Proteomes" id="UP000014978"/>
    </source>
</evidence>
<sequence length="579" mass="66191">MKNLEDFFKEKNISHLLHIFIESGIDEPELLSRVKYTDLQQMNIKTFEERRKVFEIINEINVNKEELNNVNSKEKEYGKASGNGVFSFKKNNFFKNNPFLKEDNQKVVTTKNNYTAFSAKNNLKEKLFSNNSFNGSLSPKDKINTFSVSNDNPKIIFSSSAENSKEQNNSYNNSFTMDEGSVNSSIKFSNNLNSSFNSSRLSFSKRNKVNENTESFIGENSKISVCVRKRPVNGNDIVEIRNNNLTVNEPKVKLDLEKYVEKHSFTFDYVFNGDNNNDFVYNTAVREIVEDTLEGKNGTLIAYGQTGTGKTHTMFENDGMVPRAIKEIGEGKISFFEIYISTVMDLLNFRENVQMREKDGKVILKDLVEKKFNNFEEGMKIVEEGLRLRKTGITGANQKSSRSHAILQIKGNGMLTIVDLAGNERGSDRIVNNSTCSITKAEGSAINKSLLVLKECIRGIDMKSKYLPFRQSKLTQLLKSAFTGESNTLIMATISPDRKNVEHTLNTLRYAYRIKDVKKDKKEKVFDTADEIRALKNKIETTVSRLMIGVEEYNEIENLKKIYKKLIILKKEVEENKFL</sequence>
<dbReference type="Gene3D" id="1.10.150.50">
    <property type="entry name" value="Transcription Factor, Ets-1"/>
    <property type="match status" value="1"/>
</dbReference>
<dbReference type="VEuPathDB" id="MicrosporidiaDB:SLOPH_2163"/>
<gene>
    <name evidence="11" type="ORF">SLOPH_2163</name>
</gene>
<protein>
    <recommendedName>
        <fullName evidence="9">Kinesin-like protein</fullName>
    </recommendedName>
</protein>
<dbReference type="SMART" id="SM00129">
    <property type="entry name" value="KISc"/>
    <property type="match status" value="1"/>
</dbReference>
<evidence type="ECO:0000256" key="5">
    <source>
        <dbReference type="ARBA" id="ARBA00022840"/>
    </source>
</evidence>
<organism evidence="11 12">
    <name type="scientific">Spraguea lophii (strain 42_110)</name>
    <name type="common">Microsporidian parasite</name>
    <dbReference type="NCBI Taxonomy" id="1358809"/>
    <lineage>
        <taxon>Eukaryota</taxon>
        <taxon>Fungi</taxon>
        <taxon>Fungi incertae sedis</taxon>
        <taxon>Microsporidia</taxon>
        <taxon>Spragueidae</taxon>
        <taxon>Spraguea</taxon>
    </lineage>
</organism>
<dbReference type="InterPro" id="IPR027417">
    <property type="entry name" value="P-loop_NTPase"/>
</dbReference>
<evidence type="ECO:0000256" key="3">
    <source>
        <dbReference type="ARBA" id="ARBA00022701"/>
    </source>
</evidence>
<evidence type="ECO:0000256" key="1">
    <source>
        <dbReference type="ARBA" id="ARBA00004245"/>
    </source>
</evidence>
<dbReference type="GO" id="GO:0005524">
    <property type="term" value="F:ATP binding"/>
    <property type="evidence" value="ECO:0007669"/>
    <property type="project" value="UniProtKB-UniRule"/>
</dbReference>
<evidence type="ECO:0000256" key="7">
    <source>
        <dbReference type="ARBA" id="ARBA00023212"/>
    </source>
</evidence>
<dbReference type="SUPFAM" id="SSF47769">
    <property type="entry name" value="SAM/Pointed domain"/>
    <property type="match status" value="1"/>
</dbReference>
<comment type="caution">
    <text evidence="11">The sequence shown here is derived from an EMBL/GenBank/DDBJ whole genome shotgun (WGS) entry which is preliminary data.</text>
</comment>
<keyword evidence="5 8" id="KW-0067">ATP-binding</keyword>
<keyword evidence="3 9" id="KW-0493">Microtubule</keyword>
<dbReference type="InterPro" id="IPR001752">
    <property type="entry name" value="Kinesin_motor_dom"/>
</dbReference>
<keyword evidence="12" id="KW-1185">Reference proteome</keyword>
<dbReference type="InParanoid" id="S7W7L0"/>
<evidence type="ECO:0000256" key="8">
    <source>
        <dbReference type="PROSITE-ProRule" id="PRU00283"/>
    </source>
</evidence>
<dbReference type="OrthoDB" id="3176171at2759"/>
<dbReference type="PANTHER" id="PTHR47971">
    <property type="entry name" value="KINESIN-RELATED PROTEIN 6"/>
    <property type="match status" value="1"/>
</dbReference>
<dbReference type="HOGENOM" id="CLU_430888_0_0_1"/>
<dbReference type="GO" id="GO:0008017">
    <property type="term" value="F:microtubule binding"/>
    <property type="evidence" value="ECO:0007669"/>
    <property type="project" value="InterPro"/>
</dbReference>
<feature type="domain" description="Kinesin motor" evidence="10">
    <location>
        <begin position="222"/>
        <end position="517"/>
    </location>
</feature>
<dbReference type="PROSITE" id="PS00411">
    <property type="entry name" value="KINESIN_MOTOR_1"/>
    <property type="match status" value="1"/>
</dbReference>
<dbReference type="PRINTS" id="PR00380">
    <property type="entry name" value="KINESINHEAVY"/>
</dbReference>
<comment type="similarity">
    <text evidence="8 9">Belongs to the TRAFAC class myosin-kinesin ATPase superfamily. Kinesin family.</text>
</comment>
<dbReference type="GO" id="GO:0005874">
    <property type="term" value="C:microtubule"/>
    <property type="evidence" value="ECO:0007669"/>
    <property type="project" value="UniProtKB-KW"/>
</dbReference>
<dbReference type="InterPro" id="IPR013761">
    <property type="entry name" value="SAM/pointed_sf"/>
</dbReference>
<dbReference type="Gene3D" id="3.40.850.10">
    <property type="entry name" value="Kinesin motor domain"/>
    <property type="match status" value="1"/>
</dbReference>
<dbReference type="GO" id="GO:0003777">
    <property type="term" value="F:microtubule motor activity"/>
    <property type="evidence" value="ECO:0007669"/>
    <property type="project" value="InterPro"/>
</dbReference>
<dbReference type="GO" id="GO:0007019">
    <property type="term" value="P:microtubule depolymerization"/>
    <property type="evidence" value="ECO:0007669"/>
    <property type="project" value="TreeGrafter"/>
</dbReference>
<evidence type="ECO:0000259" key="10">
    <source>
        <dbReference type="PROSITE" id="PS50067"/>
    </source>
</evidence>
<dbReference type="InterPro" id="IPR027640">
    <property type="entry name" value="Kinesin-like_fam"/>
</dbReference>
<dbReference type="InterPro" id="IPR036961">
    <property type="entry name" value="Kinesin_motor_dom_sf"/>
</dbReference>
<feature type="binding site" evidence="8">
    <location>
        <begin position="304"/>
        <end position="311"/>
    </location>
    <ligand>
        <name>ATP</name>
        <dbReference type="ChEBI" id="CHEBI:30616"/>
    </ligand>
</feature>
<keyword evidence="7" id="KW-0206">Cytoskeleton</keyword>
<dbReference type="EMBL" id="ATCN01000564">
    <property type="protein sequence ID" value="EPR78796.1"/>
    <property type="molecule type" value="Genomic_DNA"/>
</dbReference>
<evidence type="ECO:0000256" key="6">
    <source>
        <dbReference type="ARBA" id="ARBA00023175"/>
    </source>
</evidence>
<dbReference type="InterPro" id="IPR019821">
    <property type="entry name" value="Kinesin_motor_CS"/>
</dbReference>
<dbReference type="OMA" id="LCIEMED"/>
<reference evidence="12" key="1">
    <citation type="journal article" date="2013" name="PLoS Genet.">
        <title>The genome of Spraguea lophii and the basis of host-microsporidian interactions.</title>
        <authorList>
            <person name="Campbell S.E."/>
            <person name="Williams T.A."/>
            <person name="Yousuf A."/>
            <person name="Soanes D.M."/>
            <person name="Paszkiewicz K.H."/>
            <person name="Williams B.A.P."/>
        </authorList>
    </citation>
    <scope>NUCLEOTIDE SEQUENCE [LARGE SCALE GENOMIC DNA]</scope>
    <source>
        <strain evidence="12">42_110</strain>
    </source>
</reference>
<dbReference type="AlphaFoldDB" id="S7W7L0"/>
<dbReference type="PROSITE" id="PS50067">
    <property type="entry name" value="KINESIN_MOTOR_2"/>
    <property type="match status" value="1"/>
</dbReference>